<dbReference type="STRING" id="1296100.A0A1B9FW02"/>
<keyword evidence="3" id="KW-0808">Transferase</keyword>
<feature type="transmembrane region" description="Helical" evidence="4">
    <location>
        <begin position="12"/>
        <end position="29"/>
    </location>
</feature>
<evidence type="ECO:0000256" key="1">
    <source>
        <dbReference type="ARBA" id="ARBA00005664"/>
    </source>
</evidence>
<dbReference type="GeneID" id="30211703"/>
<dbReference type="EMBL" id="CP144547">
    <property type="protein sequence ID" value="WVW86284.1"/>
    <property type="molecule type" value="Genomic_DNA"/>
</dbReference>
<keyword evidence="2" id="KW-0328">Glycosyltransferase</keyword>
<keyword evidence="4" id="KW-0812">Transmembrane</keyword>
<evidence type="ECO:0000313" key="7">
    <source>
        <dbReference type="Proteomes" id="UP000092730"/>
    </source>
</evidence>
<dbReference type="GO" id="GO:0000139">
    <property type="term" value="C:Golgi membrane"/>
    <property type="evidence" value="ECO:0007669"/>
    <property type="project" value="TreeGrafter"/>
</dbReference>
<gene>
    <name evidence="5" type="ORF">I302_07304</name>
    <name evidence="6" type="ORF">I302_108326</name>
</gene>
<dbReference type="GO" id="GO:0006487">
    <property type="term" value="P:protein N-linked glycosylation"/>
    <property type="evidence" value="ECO:0007669"/>
    <property type="project" value="TreeGrafter"/>
</dbReference>
<comment type="similarity">
    <text evidence="1">Belongs to the glycosyltransferase 34 family.</text>
</comment>
<dbReference type="InterPro" id="IPR008630">
    <property type="entry name" value="Glyco_trans_34"/>
</dbReference>
<accession>A0A1B9FW02</accession>
<dbReference type="InterPro" id="IPR029044">
    <property type="entry name" value="Nucleotide-diphossugar_trans"/>
</dbReference>
<proteinExistence type="inferred from homology"/>
<evidence type="ECO:0008006" key="8">
    <source>
        <dbReference type="Google" id="ProtNLM"/>
    </source>
</evidence>
<organism evidence="5">
    <name type="scientific">Kwoniella bestiolae CBS 10118</name>
    <dbReference type="NCBI Taxonomy" id="1296100"/>
    <lineage>
        <taxon>Eukaryota</taxon>
        <taxon>Fungi</taxon>
        <taxon>Dikarya</taxon>
        <taxon>Basidiomycota</taxon>
        <taxon>Agaricomycotina</taxon>
        <taxon>Tremellomycetes</taxon>
        <taxon>Tremellales</taxon>
        <taxon>Cryptococcaceae</taxon>
        <taxon>Kwoniella</taxon>
    </lineage>
</organism>
<keyword evidence="4" id="KW-0472">Membrane</keyword>
<dbReference type="KEGG" id="kbi:30211703"/>
<dbReference type="RefSeq" id="XP_019044024.1">
    <property type="nucleotide sequence ID" value="XM_019193901.1"/>
</dbReference>
<keyword evidence="7" id="KW-1185">Reference proteome</keyword>
<reference evidence="6" key="2">
    <citation type="submission" date="2013-07" db="EMBL/GenBank/DDBJ databases">
        <authorList>
            <consortium name="The Broad Institute Genome Sequencing Platform"/>
            <person name="Cuomo C."/>
            <person name="Litvintseva A."/>
            <person name="Chen Y."/>
            <person name="Heitman J."/>
            <person name="Sun S."/>
            <person name="Springer D."/>
            <person name="Dromer F."/>
            <person name="Young S.K."/>
            <person name="Zeng Q."/>
            <person name="Gargeya S."/>
            <person name="Fitzgerald M."/>
            <person name="Abouelleil A."/>
            <person name="Alvarado L."/>
            <person name="Berlin A.M."/>
            <person name="Chapman S.B."/>
            <person name="Dewar J."/>
            <person name="Goldberg J."/>
            <person name="Griggs A."/>
            <person name="Gujja S."/>
            <person name="Hansen M."/>
            <person name="Howarth C."/>
            <person name="Imamovic A."/>
            <person name="Larimer J."/>
            <person name="McCowan C."/>
            <person name="Murphy C."/>
            <person name="Pearson M."/>
            <person name="Priest M."/>
            <person name="Roberts A."/>
            <person name="Saif S."/>
            <person name="Shea T."/>
            <person name="Sykes S."/>
            <person name="Wortman J."/>
            <person name="Nusbaum C."/>
            <person name="Birren B."/>
        </authorList>
    </citation>
    <scope>NUCLEOTIDE SEQUENCE</scope>
    <source>
        <strain evidence="6">CBS 10118</strain>
    </source>
</reference>
<evidence type="ECO:0000313" key="6">
    <source>
        <dbReference type="EMBL" id="WVW86284.1"/>
    </source>
</evidence>
<evidence type="ECO:0000313" key="5">
    <source>
        <dbReference type="EMBL" id="OCF22954.1"/>
    </source>
</evidence>
<protein>
    <recommendedName>
        <fullName evidence="8">Nucleotide-diphospho-sugar transferase domain-containing protein</fullName>
    </recommendedName>
</protein>
<reference evidence="5" key="3">
    <citation type="submission" date="2014-01" db="EMBL/GenBank/DDBJ databases">
        <title>Evolution of pathogenesis and genome organization in the Tremellales.</title>
        <authorList>
            <person name="Cuomo C."/>
            <person name="Litvintseva A."/>
            <person name="Heitman J."/>
            <person name="Chen Y."/>
            <person name="Sun S."/>
            <person name="Springer D."/>
            <person name="Dromer F."/>
            <person name="Young S."/>
            <person name="Zeng Q."/>
            <person name="Chapman S."/>
            <person name="Gujja S."/>
            <person name="Saif S."/>
            <person name="Birren B."/>
        </authorList>
    </citation>
    <scope>NUCLEOTIDE SEQUENCE</scope>
    <source>
        <strain evidence="5">CBS 10118</strain>
    </source>
</reference>
<reference evidence="6" key="4">
    <citation type="submission" date="2024-02" db="EMBL/GenBank/DDBJ databases">
        <title>Comparative genomics of Cryptococcus and Kwoniella reveals pathogenesis evolution and contrasting modes of karyotype evolution via chromosome fusion or intercentromeric recombination.</title>
        <authorList>
            <person name="Coelho M.A."/>
            <person name="David-Palma M."/>
            <person name="Shea T."/>
            <person name="Bowers K."/>
            <person name="McGinley-Smith S."/>
            <person name="Mohammad A.W."/>
            <person name="Gnirke A."/>
            <person name="Yurkov A.M."/>
            <person name="Nowrousian M."/>
            <person name="Sun S."/>
            <person name="Cuomo C.A."/>
            <person name="Heitman J."/>
        </authorList>
    </citation>
    <scope>NUCLEOTIDE SEQUENCE</scope>
    <source>
        <strain evidence="6">CBS 10118</strain>
    </source>
</reference>
<dbReference type="GO" id="GO:0016757">
    <property type="term" value="F:glycosyltransferase activity"/>
    <property type="evidence" value="ECO:0007669"/>
    <property type="project" value="UniProtKB-KW"/>
</dbReference>
<dbReference type="AlphaFoldDB" id="A0A1B9FW02"/>
<name>A0A1B9FW02_9TREE</name>
<dbReference type="Proteomes" id="UP000092730">
    <property type="component" value="Chromosome 7"/>
</dbReference>
<evidence type="ECO:0000256" key="2">
    <source>
        <dbReference type="ARBA" id="ARBA00022676"/>
    </source>
</evidence>
<reference evidence="5" key="1">
    <citation type="submission" date="2013-07" db="EMBL/GenBank/DDBJ databases">
        <title>The Genome Sequence of Cryptococcus bestiolae CBS10118.</title>
        <authorList>
            <consortium name="The Broad Institute Genome Sequencing Platform"/>
            <person name="Cuomo C."/>
            <person name="Litvintseva A."/>
            <person name="Chen Y."/>
            <person name="Heitman J."/>
            <person name="Sun S."/>
            <person name="Springer D."/>
            <person name="Dromer F."/>
            <person name="Young S.K."/>
            <person name="Zeng Q."/>
            <person name="Gargeya S."/>
            <person name="Fitzgerald M."/>
            <person name="Abouelleil A."/>
            <person name="Alvarado L."/>
            <person name="Berlin A.M."/>
            <person name="Chapman S.B."/>
            <person name="Dewar J."/>
            <person name="Goldberg J."/>
            <person name="Griggs A."/>
            <person name="Gujja S."/>
            <person name="Hansen M."/>
            <person name="Howarth C."/>
            <person name="Imamovic A."/>
            <person name="Larimer J."/>
            <person name="McCowan C."/>
            <person name="Murphy C."/>
            <person name="Pearson M."/>
            <person name="Priest M."/>
            <person name="Roberts A."/>
            <person name="Saif S."/>
            <person name="Shea T."/>
            <person name="Sykes S."/>
            <person name="Wortman J."/>
            <person name="Nusbaum C."/>
            <person name="Birren B."/>
        </authorList>
    </citation>
    <scope>NUCLEOTIDE SEQUENCE [LARGE SCALE GENOMIC DNA]</scope>
    <source>
        <strain evidence="5">CBS 10118</strain>
    </source>
</reference>
<evidence type="ECO:0000256" key="4">
    <source>
        <dbReference type="SAM" id="Phobius"/>
    </source>
</evidence>
<dbReference type="VEuPathDB" id="FungiDB:I302_07304"/>
<sequence>MRVVLLPKHQKHLSIIVFIAILLLCFWNLPEPLTELKHSLSSSSTAPKTSTSNNDLFHPLHTLLDNLSLHPPTNQTNPSILIFQHLPYFTPLYRASYATHKIYSEIWGYGYECSRYNKIGDGDGKVNNGKSMNEIYALYEVFRAELERDEGERYDWIFVTDVDTIISNPSIPIHLLLPPTSVHPQPLFLGNQDHNGFNAGVLILKVHPTILKLLEWVIMQFEDSLNTLKQGEIPRNDQVLLSTALNTEELGYAEGFYEIPMERFNAYFLRVGEVQMQVHFVNRLKYRYRFTPVVEENFGILREAQRQLSRIQEDERGSMGISAHGLELIGEYELARKTGEEYWRGAKNGIEGMRFLWD</sequence>
<dbReference type="PANTHER" id="PTHR31306:SF8">
    <property type="entry name" value="GLYCOSYLTRANSFERASE FAMILY 34 PROTEIN"/>
    <property type="match status" value="1"/>
</dbReference>
<dbReference type="EMBL" id="KI894024">
    <property type="protein sequence ID" value="OCF22954.1"/>
    <property type="molecule type" value="Genomic_DNA"/>
</dbReference>
<dbReference type="PANTHER" id="PTHR31306">
    <property type="entry name" value="ALPHA-1,6-MANNOSYLTRANSFERASE MNN11-RELATED"/>
    <property type="match status" value="1"/>
</dbReference>
<keyword evidence="4" id="KW-1133">Transmembrane helix</keyword>
<dbReference type="Gene3D" id="3.90.550.10">
    <property type="entry name" value="Spore Coat Polysaccharide Biosynthesis Protein SpsA, Chain A"/>
    <property type="match status" value="1"/>
</dbReference>
<evidence type="ECO:0000256" key="3">
    <source>
        <dbReference type="ARBA" id="ARBA00022679"/>
    </source>
</evidence>
<dbReference type="OrthoDB" id="2594328at2759"/>